<name>A0A382DDL6_9ZZZZ</name>
<proteinExistence type="predicted"/>
<evidence type="ECO:0008006" key="2">
    <source>
        <dbReference type="Google" id="ProtNLM"/>
    </source>
</evidence>
<organism evidence="1">
    <name type="scientific">marine metagenome</name>
    <dbReference type="NCBI Taxonomy" id="408172"/>
    <lineage>
        <taxon>unclassified sequences</taxon>
        <taxon>metagenomes</taxon>
        <taxon>ecological metagenomes</taxon>
    </lineage>
</organism>
<reference evidence="1" key="1">
    <citation type="submission" date="2018-05" db="EMBL/GenBank/DDBJ databases">
        <authorList>
            <person name="Lanie J.A."/>
            <person name="Ng W.-L."/>
            <person name="Kazmierczak K.M."/>
            <person name="Andrzejewski T.M."/>
            <person name="Davidsen T.M."/>
            <person name="Wayne K.J."/>
            <person name="Tettelin H."/>
            <person name="Glass J.I."/>
            <person name="Rusch D."/>
            <person name="Podicherti R."/>
            <person name="Tsui H.-C.T."/>
            <person name="Winkler M.E."/>
        </authorList>
    </citation>
    <scope>NUCLEOTIDE SEQUENCE</scope>
</reference>
<protein>
    <recommendedName>
        <fullName evidence="2">DUF83 domain-containing protein</fullName>
    </recommendedName>
</protein>
<gene>
    <name evidence="1" type="ORF">METZ01_LOCUS188587</name>
</gene>
<dbReference type="EMBL" id="UINC01038557">
    <property type="protein sequence ID" value="SVB35733.1"/>
    <property type="molecule type" value="Genomic_DNA"/>
</dbReference>
<accession>A0A382DDL6</accession>
<dbReference type="InterPro" id="IPR011604">
    <property type="entry name" value="PDDEXK-like_dom_sf"/>
</dbReference>
<dbReference type="AlphaFoldDB" id="A0A382DDL6"/>
<sequence>MTMGERDFRQVINNALKGVGRELDLQVDLSDNKIFYIQEIVGCLRRSYYDRTDPIEKKHENFHNFLSGLFRKSEFGSKVGQYDLNDLKLKAQADLIIDDVVLIFRSVEEFPEIPHPSDMLYLNACLFVFDKFDGIIVYISPDGSETSFVATKQKKMFEESIRRVSVLSDLLTQKRTPILEPSTECTSCQYYQRCYIKTKIGKLPINMGKMDFDSFFGLGKK</sequence>
<evidence type="ECO:0000313" key="1">
    <source>
        <dbReference type="EMBL" id="SVB35733.1"/>
    </source>
</evidence>
<dbReference type="Gene3D" id="3.90.320.10">
    <property type="match status" value="1"/>
</dbReference>